<dbReference type="InterPro" id="IPR012796">
    <property type="entry name" value="Lysidine-tRNA-synth_C"/>
</dbReference>
<comment type="subcellular location">
    <subcellularLocation>
        <location evidence="1 8">Cytoplasm</location>
    </subcellularLocation>
</comment>
<dbReference type="Pfam" id="PF11734">
    <property type="entry name" value="TilS_C"/>
    <property type="match status" value="1"/>
</dbReference>
<dbReference type="SUPFAM" id="SSF52402">
    <property type="entry name" value="Adenine nucleotide alpha hydrolases-like"/>
    <property type="match status" value="1"/>
</dbReference>
<proteinExistence type="inferred from homology"/>
<dbReference type="NCBIfam" id="TIGR02433">
    <property type="entry name" value="lysidine_TilS_C"/>
    <property type="match status" value="1"/>
</dbReference>
<sequence length="439" mass="51708">MSSITYLKNLLINEHAIIIAYSGGLDSTVLLHHLVQLKKENPFFKFKAIHIHHGLHDLADSWATHCKIQCDIWEVPLIIQKVQVKNQKYKGIEATARQIRYQALYKNMQPNETLLTAQHQDDQTETFILALKRGSGPTGLASMTQIKLHGRHRHIRPFLNKSQLEIKEWAIKNTLSWVTDPSNQDIRYDRNFLRSKIIPLLNKRWPYFSRTVSRSAQLCNDQEKLLDEFLLDILNNLIDQVQSLNFIPLKIMSHSRRFALLRRWIQHQKSDMPSSRVLQNIWEQVACSRQDANPCLKIGNHEVRRFHDRLYWLPIQESLSHYKLIWEFPWNSLILPDKIGHINQCNDGGIVLRRPSRQTKISIRFHAQGKFYILGRTGSRSLKKLWQEYKIPPWQRTRIPLIFYNNSLIAALGIFVTIDGTCISNKEYWRVIWVREKFS</sequence>
<protein>
    <recommendedName>
        <fullName evidence="8">tRNA(Ile)-lysidine synthase</fullName>
        <ecNumber evidence="8">6.3.4.19</ecNumber>
    </recommendedName>
    <alternativeName>
        <fullName evidence="8">tRNA(Ile)-2-lysyl-cytidine synthase</fullName>
    </alternativeName>
    <alternativeName>
        <fullName evidence="8">tRNA(Ile)-lysidine synthetase</fullName>
    </alternativeName>
</protein>
<evidence type="ECO:0000256" key="3">
    <source>
        <dbReference type="ARBA" id="ARBA00022598"/>
    </source>
</evidence>
<keyword evidence="4 8" id="KW-0819">tRNA processing</keyword>
<dbReference type="EC" id="6.3.4.19" evidence="8"/>
<dbReference type="InterPro" id="IPR011063">
    <property type="entry name" value="TilS/TtcA_N"/>
</dbReference>
<evidence type="ECO:0000256" key="8">
    <source>
        <dbReference type="HAMAP-Rule" id="MF_01161"/>
    </source>
</evidence>
<dbReference type="SMART" id="SM00977">
    <property type="entry name" value="TilS_C"/>
    <property type="match status" value="1"/>
</dbReference>
<dbReference type="Proteomes" id="UP000294412">
    <property type="component" value="Chromosome"/>
</dbReference>
<keyword evidence="3 8" id="KW-0436">Ligase</keyword>
<feature type="binding site" evidence="8">
    <location>
        <begin position="22"/>
        <end position="27"/>
    </location>
    <ligand>
        <name>ATP</name>
        <dbReference type="ChEBI" id="CHEBI:30616"/>
    </ligand>
</feature>
<evidence type="ECO:0000256" key="4">
    <source>
        <dbReference type="ARBA" id="ARBA00022694"/>
    </source>
</evidence>
<evidence type="ECO:0000259" key="9">
    <source>
        <dbReference type="SMART" id="SM00977"/>
    </source>
</evidence>
<evidence type="ECO:0000256" key="1">
    <source>
        <dbReference type="ARBA" id="ARBA00004496"/>
    </source>
</evidence>
<organism evidence="10 11">
    <name type="scientific">Candidatus Erwinia haradaeae</name>
    <dbReference type="NCBI Taxonomy" id="1922217"/>
    <lineage>
        <taxon>Bacteria</taxon>
        <taxon>Pseudomonadati</taxon>
        <taxon>Pseudomonadota</taxon>
        <taxon>Gammaproteobacteria</taxon>
        <taxon>Enterobacterales</taxon>
        <taxon>Erwiniaceae</taxon>
        <taxon>Erwinia</taxon>
    </lineage>
</organism>
<comment type="similarity">
    <text evidence="8">Belongs to the tRNA(Ile)-lysidine synthase family.</text>
</comment>
<reference evidence="10 11" key="1">
    <citation type="submission" date="2019-02" db="EMBL/GenBank/DDBJ databases">
        <authorList>
            <person name="Manzano-Marin A."/>
            <person name="Manzano-Marin A."/>
        </authorList>
    </citation>
    <scope>NUCLEOTIDE SEQUENCE [LARGE SCALE GENOMIC DNA]</scope>
    <source>
        <strain evidence="10 11">ErCicuneomaculata</strain>
    </source>
</reference>
<dbReference type="InterPro" id="IPR014729">
    <property type="entry name" value="Rossmann-like_a/b/a_fold"/>
</dbReference>
<evidence type="ECO:0000256" key="6">
    <source>
        <dbReference type="ARBA" id="ARBA00022840"/>
    </source>
</evidence>
<comment type="function">
    <text evidence="8">Ligates lysine onto the cytidine present at position 34 of the AUA codon-specific tRNA(Ile) that contains the anticodon CAU, in an ATP-dependent manner. Cytidine is converted to lysidine, thus changing the amino acid specificity of the tRNA from methionine to isoleucine.</text>
</comment>
<dbReference type="Gene3D" id="3.40.50.620">
    <property type="entry name" value="HUPs"/>
    <property type="match status" value="1"/>
</dbReference>
<keyword evidence="5 8" id="KW-0547">Nucleotide-binding</keyword>
<dbReference type="GO" id="GO:0032267">
    <property type="term" value="F:tRNA(Ile)-lysidine synthase activity"/>
    <property type="evidence" value="ECO:0007669"/>
    <property type="project" value="UniProtKB-EC"/>
</dbReference>
<evidence type="ECO:0000256" key="5">
    <source>
        <dbReference type="ARBA" id="ARBA00022741"/>
    </source>
</evidence>
<dbReference type="PANTHER" id="PTHR43033">
    <property type="entry name" value="TRNA(ILE)-LYSIDINE SYNTHASE-RELATED"/>
    <property type="match status" value="1"/>
</dbReference>
<evidence type="ECO:0000256" key="2">
    <source>
        <dbReference type="ARBA" id="ARBA00022490"/>
    </source>
</evidence>
<evidence type="ECO:0000256" key="7">
    <source>
        <dbReference type="ARBA" id="ARBA00048539"/>
    </source>
</evidence>
<dbReference type="SUPFAM" id="SSF82829">
    <property type="entry name" value="MesJ substrate recognition domain-like"/>
    <property type="match status" value="1"/>
</dbReference>
<dbReference type="GO" id="GO:0005524">
    <property type="term" value="F:ATP binding"/>
    <property type="evidence" value="ECO:0007669"/>
    <property type="project" value="UniProtKB-UniRule"/>
</dbReference>
<dbReference type="PANTHER" id="PTHR43033:SF1">
    <property type="entry name" value="TRNA(ILE)-LYSIDINE SYNTHASE-RELATED"/>
    <property type="match status" value="1"/>
</dbReference>
<comment type="domain">
    <text evidence="8">The N-terminal region contains the highly conserved SGGXDS motif, predicted to be a P-loop motif involved in ATP binding.</text>
</comment>
<dbReference type="SUPFAM" id="SSF56037">
    <property type="entry name" value="PheT/TilS domain"/>
    <property type="match status" value="1"/>
</dbReference>
<dbReference type="AlphaFoldDB" id="A0A451D3R3"/>
<dbReference type="RefSeq" id="WP_157993869.1">
    <property type="nucleotide sequence ID" value="NZ_LR217703.1"/>
</dbReference>
<gene>
    <name evidence="8 10" type="primary">tilS</name>
    <name evidence="10" type="ORF">ERCICUMA2628_668</name>
</gene>
<keyword evidence="6 8" id="KW-0067">ATP-binding</keyword>
<dbReference type="CDD" id="cd01992">
    <property type="entry name" value="TilS_N"/>
    <property type="match status" value="1"/>
</dbReference>
<evidence type="ECO:0000313" key="10">
    <source>
        <dbReference type="EMBL" id="VFP80333.1"/>
    </source>
</evidence>
<dbReference type="EMBL" id="LR217703">
    <property type="protein sequence ID" value="VFP80333.1"/>
    <property type="molecule type" value="Genomic_DNA"/>
</dbReference>
<dbReference type="InterPro" id="IPR015262">
    <property type="entry name" value="tRNA_Ile_lys_synt_subst-bd"/>
</dbReference>
<dbReference type="GO" id="GO:0006400">
    <property type="term" value="P:tRNA modification"/>
    <property type="evidence" value="ECO:0007669"/>
    <property type="project" value="UniProtKB-UniRule"/>
</dbReference>
<dbReference type="InterPro" id="IPR012795">
    <property type="entry name" value="tRNA_Ile_lys_synt_N"/>
</dbReference>
<dbReference type="Pfam" id="PF09179">
    <property type="entry name" value="TilS"/>
    <property type="match status" value="1"/>
</dbReference>
<evidence type="ECO:0000313" key="11">
    <source>
        <dbReference type="Proteomes" id="UP000294412"/>
    </source>
</evidence>
<accession>A0A451D3R3</accession>
<feature type="domain" description="Lysidine-tRNA(Ile) synthetase C-terminal" evidence="9">
    <location>
        <begin position="361"/>
        <end position="433"/>
    </location>
</feature>
<dbReference type="GO" id="GO:0005737">
    <property type="term" value="C:cytoplasm"/>
    <property type="evidence" value="ECO:0007669"/>
    <property type="project" value="UniProtKB-SubCell"/>
</dbReference>
<comment type="catalytic activity">
    <reaction evidence="7 8">
        <text>cytidine(34) in tRNA(Ile2) + L-lysine + ATP = lysidine(34) in tRNA(Ile2) + AMP + diphosphate + H(+)</text>
        <dbReference type="Rhea" id="RHEA:43744"/>
        <dbReference type="Rhea" id="RHEA-COMP:10625"/>
        <dbReference type="Rhea" id="RHEA-COMP:10670"/>
        <dbReference type="ChEBI" id="CHEBI:15378"/>
        <dbReference type="ChEBI" id="CHEBI:30616"/>
        <dbReference type="ChEBI" id="CHEBI:32551"/>
        <dbReference type="ChEBI" id="CHEBI:33019"/>
        <dbReference type="ChEBI" id="CHEBI:82748"/>
        <dbReference type="ChEBI" id="CHEBI:83665"/>
        <dbReference type="ChEBI" id="CHEBI:456215"/>
        <dbReference type="EC" id="6.3.4.19"/>
    </reaction>
</comment>
<keyword evidence="2 8" id="KW-0963">Cytoplasm</keyword>
<dbReference type="OrthoDB" id="9807403at2"/>
<name>A0A451D3R3_9GAMM</name>
<dbReference type="Gene3D" id="1.20.59.20">
    <property type="match status" value="1"/>
</dbReference>
<dbReference type="InterPro" id="IPR012094">
    <property type="entry name" value="tRNA_Ile_lys_synt"/>
</dbReference>
<dbReference type="Pfam" id="PF01171">
    <property type="entry name" value="ATP_bind_3"/>
    <property type="match status" value="1"/>
</dbReference>
<dbReference type="NCBIfam" id="TIGR02432">
    <property type="entry name" value="lysidine_TilS_N"/>
    <property type="match status" value="1"/>
</dbReference>
<dbReference type="HAMAP" id="MF_01161">
    <property type="entry name" value="tRNA_Ile_lys_synt"/>
    <property type="match status" value="1"/>
</dbReference>